<sequence length="39" mass="4684">MYDSLTKIGKKRQRNAIKPTFWDNMHEKQSFSYLSVTFS</sequence>
<reference evidence="1 2" key="1">
    <citation type="submission" date="2009-10" db="EMBL/GenBank/DDBJ databases">
        <authorList>
            <person name="Qin X."/>
            <person name="Bachman B."/>
            <person name="Battles P."/>
            <person name="Bell A."/>
            <person name="Bess C."/>
            <person name="Bickham C."/>
            <person name="Chaboub L."/>
            <person name="Chen D."/>
            <person name="Coyle M."/>
            <person name="Deiros D.R."/>
            <person name="Dinh H."/>
            <person name="Forbes L."/>
            <person name="Fowler G."/>
            <person name="Francisco L."/>
            <person name="Fu Q."/>
            <person name="Gubbala S."/>
            <person name="Hale W."/>
            <person name="Han Y."/>
            <person name="Hemphill L."/>
            <person name="Highlander S.K."/>
            <person name="Hirani K."/>
            <person name="Hogues M."/>
            <person name="Jackson L."/>
            <person name="Jakkamsetti A."/>
            <person name="Javaid M."/>
            <person name="Jiang H."/>
            <person name="Korchina V."/>
            <person name="Kovar C."/>
            <person name="Lara F."/>
            <person name="Lee S."/>
            <person name="Mata R."/>
            <person name="Mathew T."/>
            <person name="Moen C."/>
            <person name="Morales K."/>
            <person name="Munidasa M."/>
            <person name="Nazareth L."/>
            <person name="Ngo R."/>
            <person name="Nguyen L."/>
            <person name="Okwuonu G."/>
            <person name="Ongeri F."/>
            <person name="Patil S."/>
            <person name="Petrosino J."/>
            <person name="Pham C."/>
            <person name="Pham P."/>
            <person name="Pu L.-L."/>
            <person name="Puazo M."/>
            <person name="Raj R."/>
            <person name="Reid J."/>
            <person name="Rouhana J."/>
            <person name="Saada N."/>
            <person name="Shang Y."/>
            <person name="Simmons D."/>
            <person name="Thornton R."/>
            <person name="Warren J."/>
            <person name="Weissenberger G."/>
            <person name="Zhang J."/>
            <person name="Zhang L."/>
            <person name="Zhou C."/>
            <person name="Zhu D."/>
            <person name="Muzny D."/>
            <person name="Worley K."/>
            <person name="Gibbs R."/>
        </authorList>
    </citation>
    <scope>NUCLEOTIDE SEQUENCE [LARGE SCALE GENOMIC DNA]</scope>
    <source>
        <strain evidence="1 2">DSM 17361</strain>
    </source>
</reference>
<dbReference type="AlphaFoldDB" id="D1PZP8"/>
<dbReference type="EMBL" id="ACKS01000085">
    <property type="protein sequence ID" value="EFA43206.1"/>
    <property type="molecule type" value="Genomic_DNA"/>
</dbReference>
<comment type="caution">
    <text evidence="1">The sequence shown here is derived from an EMBL/GenBank/DDBJ whole genome shotgun (WGS) entry which is preliminary data.</text>
</comment>
<dbReference type="HOGENOM" id="CLU_3314516_0_0_10"/>
<keyword evidence="2" id="KW-1185">Reference proteome</keyword>
<proteinExistence type="predicted"/>
<evidence type="ECO:0000313" key="2">
    <source>
        <dbReference type="Proteomes" id="UP000003160"/>
    </source>
</evidence>
<accession>D1PZP8</accession>
<gene>
    <name evidence="1" type="ORF">HMPREF0645_2433</name>
</gene>
<organism evidence="1 2">
    <name type="scientific">Hallella bergensis DSM 17361</name>
    <dbReference type="NCBI Taxonomy" id="585502"/>
    <lineage>
        <taxon>Bacteria</taxon>
        <taxon>Pseudomonadati</taxon>
        <taxon>Bacteroidota</taxon>
        <taxon>Bacteroidia</taxon>
        <taxon>Bacteroidales</taxon>
        <taxon>Prevotellaceae</taxon>
        <taxon>Hallella</taxon>
    </lineage>
</organism>
<dbReference type="Proteomes" id="UP000003160">
    <property type="component" value="Unassembled WGS sequence"/>
</dbReference>
<protein>
    <submittedName>
        <fullName evidence="1">Uncharacterized protein</fullName>
    </submittedName>
</protein>
<evidence type="ECO:0000313" key="1">
    <source>
        <dbReference type="EMBL" id="EFA43206.1"/>
    </source>
</evidence>
<name>D1PZP8_9BACT</name>